<keyword evidence="9 11" id="KW-0472">Membrane</keyword>
<dbReference type="Gene3D" id="3.40.50.2000">
    <property type="entry name" value="Glycogen Phosphorylase B"/>
    <property type="match status" value="1"/>
</dbReference>
<protein>
    <recommendedName>
        <fullName evidence="5 11">UDP-N-acetylglucosamine transferase subunit ALG14</fullName>
    </recommendedName>
    <alternativeName>
        <fullName evidence="10 11">Asparagine-linked glycosylation protein 14</fullName>
    </alternativeName>
</protein>
<keyword evidence="7 11" id="KW-0256">Endoplasmic reticulum</keyword>
<dbReference type="GO" id="GO:0043541">
    <property type="term" value="C:UDP-N-acetylglucosamine transferase complex"/>
    <property type="evidence" value="ECO:0007669"/>
    <property type="project" value="TreeGrafter"/>
</dbReference>
<dbReference type="PANTHER" id="PTHR12154:SF4">
    <property type="entry name" value="UDP-N-ACETYLGLUCOSAMINE TRANSFERASE SUBUNIT ALG14 HOMOLOG"/>
    <property type="match status" value="1"/>
</dbReference>
<dbReference type="AlphaFoldDB" id="V2XW87"/>
<dbReference type="InterPro" id="IPR013969">
    <property type="entry name" value="Oligosacch_biosynth_Alg14"/>
</dbReference>
<dbReference type="PANTHER" id="PTHR12154">
    <property type="entry name" value="GLYCOSYL TRANSFERASE-RELATED"/>
    <property type="match status" value="1"/>
</dbReference>
<accession>V2XW87</accession>
<dbReference type="HOGENOM" id="CLU_064541_0_1_1"/>
<evidence type="ECO:0000256" key="8">
    <source>
        <dbReference type="ARBA" id="ARBA00022989"/>
    </source>
</evidence>
<feature type="transmembrane region" description="Helical" evidence="11">
    <location>
        <begin position="122"/>
        <end position="140"/>
    </location>
</feature>
<dbReference type="EMBL" id="AWSO01000035">
    <property type="protein sequence ID" value="ESK97111.1"/>
    <property type="molecule type" value="Genomic_DNA"/>
</dbReference>
<evidence type="ECO:0000256" key="10">
    <source>
        <dbReference type="ARBA" id="ARBA00032062"/>
    </source>
</evidence>
<dbReference type="OrthoDB" id="17098at2759"/>
<dbReference type="STRING" id="1381753.V2XW87"/>
<comment type="subunit">
    <text evidence="4 11">Heterodimer with ALG13 to form a functional enzyme.</text>
</comment>
<evidence type="ECO:0000313" key="13">
    <source>
        <dbReference type="Proteomes" id="UP000017559"/>
    </source>
</evidence>
<keyword evidence="6 11" id="KW-0812">Transmembrane</keyword>
<keyword evidence="8 11" id="KW-1133">Transmembrane helix</keyword>
<evidence type="ECO:0000256" key="9">
    <source>
        <dbReference type="ARBA" id="ARBA00023136"/>
    </source>
</evidence>
<proteinExistence type="inferred from homology"/>
<comment type="subcellular location">
    <subcellularLocation>
        <location evidence="1 11">Endoplasmic reticulum membrane</location>
        <topology evidence="1 11">Single-pass membrane protein</topology>
    </subcellularLocation>
    <subcellularLocation>
        <location evidence="2">Nucleus membrane</location>
        <topology evidence="2">Single-pass membrane protein</topology>
    </subcellularLocation>
</comment>
<comment type="caution">
    <text evidence="11">Lacks conserved residue(s) required for the propagation of feature annotation.</text>
</comment>
<comment type="similarity">
    <text evidence="3 11">Belongs to the ALG14 family.</text>
</comment>
<dbReference type="GO" id="GO:0031965">
    <property type="term" value="C:nuclear membrane"/>
    <property type="evidence" value="ECO:0007669"/>
    <property type="project" value="UniProtKB-SubCell"/>
</dbReference>
<dbReference type="Pfam" id="PF08660">
    <property type="entry name" value="Alg14"/>
    <property type="match status" value="1"/>
</dbReference>
<evidence type="ECO:0000256" key="11">
    <source>
        <dbReference type="RuleBase" id="RU362127"/>
    </source>
</evidence>
<dbReference type="Proteomes" id="UP000017559">
    <property type="component" value="Unassembled WGS sequence"/>
</dbReference>
<evidence type="ECO:0000256" key="6">
    <source>
        <dbReference type="ARBA" id="ARBA00022692"/>
    </source>
</evidence>
<evidence type="ECO:0000256" key="4">
    <source>
        <dbReference type="ARBA" id="ARBA00011335"/>
    </source>
</evidence>
<comment type="caution">
    <text evidence="12">The sequence shown here is derived from an EMBL/GenBank/DDBJ whole genome shotgun (WGS) entry which is preliminary data.</text>
</comment>
<evidence type="ECO:0000256" key="5">
    <source>
        <dbReference type="ARBA" id="ARBA00017467"/>
    </source>
</evidence>
<evidence type="ECO:0000256" key="2">
    <source>
        <dbReference type="ARBA" id="ARBA00004590"/>
    </source>
</evidence>
<comment type="function">
    <text evidence="11">Involved in protein N-glycosylation. Essential for the second step of the dolichol-linked oligosaccharide pathway. Anchors the catalytic subunit ALG13 to the ER.</text>
</comment>
<feature type="transmembrane region" description="Helical" evidence="11">
    <location>
        <begin position="6"/>
        <end position="26"/>
    </location>
</feature>
<evidence type="ECO:0000256" key="1">
    <source>
        <dbReference type="ARBA" id="ARBA00004389"/>
    </source>
</evidence>
<dbReference type="GO" id="GO:0004577">
    <property type="term" value="F:N-acetylglucosaminyldiphosphodolichol N-acetylglucosaminyltransferase activity"/>
    <property type="evidence" value="ECO:0007669"/>
    <property type="project" value="TreeGrafter"/>
</dbReference>
<sequence>MGVLLKLFASASILFVFACVRIYIILPGSKPKRSITGRTHPTAKLAVFLGSGGHTSEAISLLSALDFERYTPRIYVVSEGDSLSVQKAQALESKKIPLRNPYDKPQFKILTVPRARKVHQPLFTTPLTASFSLLKCIYYVTVVPLTSAPNDYFSDVLIVNGPGTCFVLCLAVFLNKFLGLQAPRVIYVESFARVKSLSLSGKLLQYIVDRFIVQWPTLLIDRKRGECHGWLV</sequence>
<reference evidence="12 13" key="1">
    <citation type="journal article" date="2014" name="BMC Genomics">
        <title>Genome and secretome analysis of the hemibiotrophic fungal pathogen, Moniliophthora roreri, which causes frosty pod rot disease of cacao: mechanisms of the biotrophic and necrotrophic phases.</title>
        <authorList>
            <person name="Meinhardt L.W."/>
            <person name="Costa G.G.L."/>
            <person name="Thomazella D.P.T."/>
            <person name="Teixeira P.J.P.L."/>
            <person name="Carazzolle M.F."/>
            <person name="Schuster S.C."/>
            <person name="Carlson J.E."/>
            <person name="Guiltinan M.J."/>
            <person name="Mieczkowski P."/>
            <person name="Farmer A."/>
            <person name="Ramaraj T."/>
            <person name="Crozier J."/>
            <person name="Davis R.E."/>
            <person name="Shao J."/>
            <person name="Melnick R.L."/>
            <person name="Pereira G.A.G."/>
            <person name="Bailey B.A."/>
        </authorList>
    </citation>
    <scope>NUCLEOTIDE SEQUENCE [LARGE SCALE GENOMIC DNA]</scope>
    <source>
        <strain evidence="12 13">MCA 2997</strain>
    </source>
</reference>
<gene>
    <name evidence="11" type="primary">ALG14</name>
    <name evidence="12" type="ORF">Moror_6332</name>
</gene>
<feature type="transmembrane region" description="Helical" evidence="11">
    <location>
        <begin position="152"/>
        <end position="174"/>
    </location>
</feature>
<dbReference type="PROSITE" id="PS51257">
    <property type="entry name" value="PROKAR_LIPOPROTEIN"/>
    <property type="match status" value="1"/>
</dbReference>
<keyword evidence="13" id="KW-1185">Reference proteome</keyword>
<dbReference type="GO" id="GO:0006488">
    <property type="term" value="P:dolichol-linked oligosaccharide biosynthetic process"/>
    <property type="evidence" value="ECO:0007669"/>
    <property type="project" value="InterPro"/>
</dbReference>
<organism evidence="12 13">
    <name type="scientific">Moniliophthora roreri (strain MCA 2997)</name>
    <name type="common">Cocoa frosty pod rot fungus</name>
    <name type="synonym">Crinipellis roreri</name>
    <dbReference type="NCBI Taxonomy" id="1381753"/>
    <lineage>
        <taxon>Eukaryota</taxon>
        <taxon>Fungi</taxon>
        <taxon>Dikarya</taxon>
        <taxon>Basidiomycota</taxon>
        <taxon>Agaricomycotina</taxon>
        <taxon>Agaricomycetes</taxon>
        <taxon>Agaricomycetidae</taxon>
        <taxon>Agaricales</taxon>
        <taxon>Marasmiineae</taxon>
        <taxon>Marasmiaceae</taxon>
        <taxon>Moniliophthora</taxon>
    </lineage>
</organism>
<evidence type="ECO:0000256" key="7">
    <source>
        <dbReference type="ARBA" id="ARBA00022824"/>
    </source>
</evidence>
<dbReference type="KEGG" id="mrr:Moror_6332"/>
<evidence type="ECO:0000313" key="12">
    <source>
        <dbReference type="EMBL" id="ESK97111.1"/>
    </source>
</evidence>
<evidence type="ECO:0000256" key="3">
    <source>
        <dbReference type="ARBA" id="ARBA00009731"/>
    </source>
</evidence>
<name>V2XW87_MONRO</name>